<dbReference type="SMART" id="SM00597">
    <property type="entry name" value="ZnF_TTF"/>
    <property type="match status" value="1"/>
</dbReference>
<sequence>MVTQMVSTQTKRGFTVLKFQRQWFKKFRWLHCDTKSGKAFCHVCISGTTQGLVNLERNHETNFLNEGFCNWKKSMEKLKQHEASDLHKLCILKLHNAKQKTITTQLSDHASREQANARHSLIKLITSLRYLATEGAAIRGEENDDGMFRKLLELRSGDDEGLRRFMSRKTNFTSHEIQNEIFAIMSRQVLQKIICQINGESKIFATIVDGTTDISGNEQECVCIRFVDKDLEVHEEFIGLYNMKETTGKAIADMLKDVLIRTQLPIANLRAQTYDGASNMSGEFNGCQLK</sequence>
<evidence type="ECO:0000259" key="1">
    <source>
        <dbReference type="SMART" id="SM00597"/>
    </source>
</evidence>
<proteinExistence type="predicted"/>
<dbReference type="EMBL" id="JAIZAY010000016">
    <property type="protein sequence ID" value="KAJ8027013.1"/>
    <property type="molecule type" value="Genomic_DNA"/>
</dbReference>
<dbReference type="InterPro" id="IPR006580">
    <property type="entry name" value="Znf_TTF"/>
</dbReference>
<evidence type="ECO:0000313" key="3">
    <source>
        <dbReference type="Proteomes" id="UP001152320"/>
    </source>
</evidence>
<accession>A0A9Q0YR79</accession>
<comment type="caution">
    <text evidence="2">The sequence shown here is derived from an EMBL/GenBank/DDBJ whole genome shotgun (WGS) entry which is preliminary data.</text>
</comment>
<dbReference type="InterPro" id="IPR025398">
    <property type="entry name" value="DUF4371"/>
</dbReference>
<dbReference type="PANTHER" id="PTHR45749:SF14">
    <property type="entry name" value="TTF-TYPE DOMAIN-CONTAINING PROTEIN"/>
    <property type="match status" value="1"/>
</dbReference>
<protein>
    <submittedName>
        <fullName evidence="2">Zinc finger MYM-type protein 1</fullName>
    </submittedName>
</protein>
<gene>
    <name evidence="2" type="ORF">HOLleu_32023</name>
</gene>
<evidence type="ECO:0000313" key="2">
    <source>
        <dbReference type="EMBL" id="KAJ8027013.1"/>
    </source>
</evidence>
<organism evidence="2 3">
    <name type="scientific">Holothuria leucospilota</name>
    <name type="common">Black long sea cucumber</name>
    <name type="synonym">Mertensiothuria leucospilota</name>
    <dbReference type="NCBI Taxonomy" id="206669"/>
    <lineage>
        <taxon>Eukaryota</taxon>
        <taxon>Metazoa</taxon>
        <taxon>Echinodermata</taxon>
        <taxon>Eleutherozoa</taxon>
        <taxon>Echinozoa</taxon>
        <taxon>Holothuroidea</taxon>
        <taxon>Aspidochirotacea</taxon>
        <taxon>Aspidochirotida</taxon>
        <taxon>Holothuriidae</taxon>
        <taxon>Holothuria</taxon>
    </lineage>
</organism>
<reference evidence="2" key="1">
    <citation type="submission" date="2021-10" db="EMBL/GenBank/DDBJ databases">
        <title>Tropical sea cucumber genome reveals ecological adaptation and Cuvierian tubules defense mechanism.</title>
        <authorList>
            <person name="Chen T."/>
        </authorList>
    </citation>
    <scope>NUCLEOTIDE SEQUENCE</scope>
    <source>
        <strain evidence="2">Nanhai2018</strain>
        <tissue evidence="2">Muscle</tissue>
    </source>
</reference>
<dbReference type="PANTHER" id="PTHR45749">
    <property type="match status" value="1"/>
</dbReference>
<dbReference type="OrthoDB" id="10063194at2759"/>
<dbReference type="Proteomes" id="UP001152320">
    <property type="component" value="Chromosome 16"/>
</dbReference>
<dbReference type="Pfam" id="PF14291">
    <property type="entry name" value="DUF4371"/>
    <property type="match status" value="1"/>
</dbReference>
<keyword evidence="3" id="KW-1185">Reference proteome</keyword>
<feature type="domain" description="TTF-type" evidence="1">
    <location>
        <begin position="15"/>
        <end position="107"/>
    </location>
</feature>
<dbReference type="AlphaFoldDB" id="A0A9Q0YR79"/>
<name>A0A9Q0YR79_HOLLE</name>